<dbReference type="InterPro" id="IPR006439">
    <property type="entry name" value="HAD-SF_hydro_IA"/>
</dbReference>
<accession>A0A381J8W6</accession>
<dbReference type="RefSeq" id="WP_115640893.1">
    <property type="nucleotide sequence ID" value="NZ_UFWZ01000001.1"/>
</dbReference>
<dbReference type="PANTHER" id="PTHR43434:SF25">
    <property type="entry name" value="PHOSPHOGLYCOLATE PHOSPHATASE"/>
    <property type="match status" value="1"/>
</dbReference>
<dbReference type="EC" id="3.1.3.18" evidence="1"/>
<dbReference type="InterPro" id="IPR023198">
    <property type="entry name" value="PGP-like_dom2"/>
</dbReference>
<protein>
    <submittedName>
        <fullName evidence="1">HAD-superfamily hydrolase, subfamily IA, variant 1</fullName>
        <ecNumber evidence="1">3.1.3.18</ecNumber>
    </submittedName>
</protein>
<dbReference type="PANTHER" id="PTHR43434">
    <property type="entry name" value="PHOSPHOGLYCOLATE PHOSPHATASE"/>
    <property type="match status" value="1"/>
</dbReference>
<dbReference type="SUPFAM" id="SSF56784">
    <property type="entry name" value="HAD-like"/>
    <property type="match status" value="1"/>
</dbReference>
<dbReference type="Proteomes" id="UP000254664">
    <property type="component" value="Unassembled WGS sequence"/>
</dbReference>
<dbReference type="OrthoDB" id="9797743at2"/>
<evidence type="ECO:0000313" key="2">
    <source>
        <dbReference type="Proteomes" id="UP000254664"/>
    </source>
</evidence>
<gene>
    <name evidence="1" type="primary">gph</name>
    <name evidence="1" type="ORF">NCTC9836_01187</name>
</gene>
<dbReference type="InterPro" id="IPR041492">
    <property type="entry name" value="HAD_2"/>
</dbReference>
<dbReference type="EMBL" id="UFWZ01000001">
    <property type="protein sequence ID" value="SUY46876.1"/>
    <property type="molecule type" value="Genomic_DNA"/>
</dbReference>
<name>A0A381J8W6_9CLOT</name>
<organism evidence="1 2">
    <name type="scientific">Clostridium putrefaciens</name>
    <dbReference type="NCBI Taxonomy" id="99675"/>
    <lineage>
        <taxon>Bacteria</taxon>
        <taxon>Bacillati</taxon>
        <taxon>Bacillota</taxon>
        <taxon>Clostridia</taxon>
        <taxon>Eubacteriales</taxon>
        <taxon>Clostridiaceae</taxon>
        <taxon>Clostridium</taxon>
    </lineage>
</organism>
<dbReference type="NCBIfam" id="TIGR01549">
    <property type="entry name" value="HAD-SF-IA-v1"/>
    <property type="match status" value="1"/>
</dbReference>
<dbReference type="GO" id="GO:0008967">
    <property type="term" value="F:phosphoglycolate phosphatase activity"/>
    <property type="evidence" value="ECO:0007669"/>
    <property type="project" value="UniProtKB-EC"/>
</dbReference>
<dbReference type="InterPro" id="IPR036412">
    <property type="entry name" value="HAD-like_sf"/>
</dbReference>
<dbReference type="Pfam" id="PF13419">
    <property type="entry name" value="HAD_2"/>
    <property type="match status" value="1"/>
</dbReference>
<keyword evidence="1" id="KW-0378">Hydrolase</keyword>
<dbReference type="InterPro" id="IPR050155">
    <property type="entry name" value="HAD-like_hydrolase_sf"/>
</dbReference>
<dbReference type="Gene3D" id="3.40.50.1000">
    <property type="entry name" value="HAD superfamily/HAD-like"/>
    <property type="match status" value="1"/>
</dbReference>
<sequence>MYKEIIWNFDGTLFDTYPNMVYAFQRALKDDGIEENDEEILSHMKVSITHTIDFYKTKHKISDEMIMRFCNYEKETNEELIKPFLNVKEICRDIYYSGKRNYLFTHRGKSALGYLKYHNLYGYFNDFITSDDGFRKKPNPEAILHLVKKYKIKTDEILMIGDRDIDIIAARNAGVKSCLFDPDSTQNIDIADYSVKSIEQLYQMIEL</sequence>
<evidence type="ECO:0000313" key="1">
    <source>
        <dbReference type="EMBL" id="SUY46876.1"/>
    </source>
</evidence>
<proteinExistence type="predicted"/>
<dbReference type="Gene3D" id="1.10.150.240">
    <property type="entry name" value="Putative phosphatase, domain 2"/>
    <property type="match status" value="1"/>
</dbReference>
<dbReference type="InterPro" id="IPR023214">
    <property type="entry name" value="HAD_sf"/>
</dbReference>
<keyword evidence="2" id="KW-1185">Reference proteome</keyword>
<dbReference type="AlphaFoldDB" id="A0A381J8W6"/>
<reference evidence="1 2" key="1">
    <citation type="submission" date="2018-06" db="EMBL/GenBank/DDBJ databases">
        <authorList>
            <consortium name="Pathogen Informatics"/>
            <person name="Doyle S."/>
        </authorList>
    </citation>
    <scope>NUCLEOTIDE SEQUENCE [LARGE SCALE GENOMIC DNA]</scope>
    <source>
        <strain evidence="1 2">NCTC9836</strain>
    </source>
</reference>
<dbReference type="GO" id="GO:0005829">
    <property type="term" value="C:cytosol"/>
    <property type="evidence" value="ECO:0007669"/>
    <property type="project" value="TreeGrafter"/>
</dbReference>
<dbReference type="GO" id="GO:0006281">
    <property type="term" value="P:DNA repair"/>
    <property type="evidence" value="ECO:0007669"/>
    <property type="project" value="TreeGrafter"/>
</dbReference>